<name>L7UYL5_9CAUD</name>
<dbReference type="GeneID" id="14564334"/>
<accession>L7UYL5</accession>
<keyword evidence="1" id="KW-0175">Coiled coil</keyword>
<evidence type="ECO:0000313" key="3">
    <source>
        <dbReference type="Proteomes" id="UP000005445"/>
    </source>
</evidence>
<dbReference type="RefSeq" id="YP_007366636.1">
    <property type="nucleotide sequence ID" value="NC_016563.1"/>
</dbReference>
<keyword evidence="3" id="KW-1185">Reference proteome</keyword>
<organism evidence="2 3">
    <name type="scientific">Bacillus phage W.Ph</name>
    <dbReference type="NCBI Taxonomy" id="764595"/>
    <lineage>
        <taxon>Viruses</taxon>
        <taxon>Duplodnaviria</taxon>
        <taxon>Heunggongvirae</taxon>
        <taxon>Uroviricota</taxon>
        <taxon>Caudoviricetes</taxon>
        <taxon>Herelleviridae</taxon>
        <taxon>Bastillevirinae</taxon>
        <taxon>Wphvirus</taxon>
        <taxon>Wphvirus WPh</taxon>
    </lineage>
</organism>
<dbReference type="KEGG" id="vg:14564334"/>
<dbReference type="EMBL" id="HM144387">
    <property type="protein sequence ID" value="AGC55708.1"/>
    <property type="molecule type" value="Genomic_DNA"/>
</dbReference>
<dbReference type="OrthoDB" id="20016at10239"/>
<protein>
    <submittedName>
        <fullName evidence="2">Gp172.1</fullName>
    </submittedName>
</protein>
<feature type="coiled-coil region" evidence="1">
    <location>
        <begin position="34"/>
        <end position="61"/>
    </location>
</feature>
<sequence length="87" mass="10348">MVTIEMLKEKREELQDKLEVLWDGFDYSPIASERDEYKMEIRSIKAKIDNIDKKLDMLQDNFDESAWYSSSDARLYETGLSQNDFIN</sequence>
<dbReference type="Proteomes" id="UP000005445">
    <property type="component" value="Segment"/>
</dbReference>
<proteinExistence type="predicted"/>
<reference evidence="2 3" key="1">
    <citation type="submission" date="2013-01" db="EMBL/GenBank/DDBJ databases">
        <title>Large myovirus of Bacillus.</title>
        <authorList>
            <person name="Klumpp J."/>
            <person name="Beyer W."/>
            <person name="Loessner M.J."/>
        </authorList>
    </citation>
    <scope>NUCLEOTIDE SEQUENCE [LARGE SCALE GENOMIC DNA]</scope>
</reference>
<evidence type="ECO:0000313" key="2">
    <source>
        <dbReference type="EMBL" id="AGC55708.1"/>
    </source>
</evidence>
<evidence type="ECO:0000256" key="1">
    <source>
        <dbReference type="SAM" id="Coils"/>
    </source>
</evidence>